<evidence type="ECO:0000313" key="3">
    <source>
        <dbReference type="Proteomes" id="UP001066276"/>
    </source>
</evidence>
<keyword evidence="3" id="KW-1185">Reference proteome</keyword>
<dbReference type="AlphaFoldDB" id="A0AAV7KSM8"/>
<feature type="compositionally biased region" description="Basic and acidic residues" evidence="1">
    <location>
        <begin position="57"/>
        <end position="71"/>
    </location>
</feature>
<evidence type="ECO:0000256" key="1">
    <source>
        <dbReference type="SAM" id="MobiDB-lite"/>
    </source>
</evidence>
<dbReference type="Proteomes" id="UP001066276">
    <property type="component" value="Chromosome 12"/>
</dbReference>
<organism evidence="2 3">
    <name type="scientific">Pleurodeles waltl</name>
    <name type="common">Iberian ribbed newt</name>
    <dbReference type="NCBI Taxonomy" id="8319"/>
    <lineage>
        <taxon>Eukaryota</taxon>
        <taxon>Metazoa</taxon>
        <taxon>Chordata</taxon>
        <taxon>Craniata</taxon>
        <taxon>Vertebrata</taxon>
        <taxon>Euteleostomi</taxon>
        <taxon>Amphibia</taxon>
        <taxon>Batrachia</taxon>
        <taxon>Caudata</taxon>
        <taxon>Salamandroidea</taxon>
        <taxon>Salamandridae</taxon>
        <taxon>Pleurodelinae</taxon>
        <taxon>Pleurodeles</taxon>
    </lineage>
</organism>
<accession>A0AAV7KSM8</accession>
<reference evidence="2" key="1">
    <citation type="journal article" date="2022" name="bioRxiv">
        <title>Sequencing and chromosome-scale assembly of the giantPleurodeles waltlgenome.</title>
        <authorList>
            <person name="Brown T."/>
            <person name="Elewa A."/>
            <person name="Iarovenko S."/>
            <person name="Subramanian E."/>
            <person name="Araus A.J."/>
            <person name="Petzold A."/>
            <person name="Susuki M."/>
            <person name="Suzuki K.-i.T."/>
            <person name="Hayashi T."/>
            <person name="Toyoda A."/>
            <person name="Oliveira C."/>
            <person name="Osipova E."/>
            <person name="Leigh N.D."/>
            <person name="Simon A."/>
            <person name="Yun M.H."/>
        </authorList>
    </citation>
    <scope>NUCLEOTIDE SEQUENCE</scope>
    <source>
        <strain evidence="2">20211129_DDA</strain>
        <tissue evidence="2">Liver</tissue>
    </source>
</reference>
<gene>
    <name evidence="2" type="ORF">NDU88_001132</name>
</gene>
<protein>
    <submittedName>
        <fullName evidence="2">Uncharacterized protein</fullName>
    </submittedName>
</protein>
<sequence length="206" mass="21374">MEEEVLGERRVEAARRGWITAEENEGKHGETGQGGTEEAGRNEEELGMGAARGTGHITEKEEHESRMDGDRKTFLAAQTQTETVRDMSPGVGEGVCAPAPGTAVLLWGGSPGNAVLLGRELRCCWGESCGAAEGGSPGSAALLSECAAAGEEASVVLWGGSLRECGPAREAVSVLLRGGIPGSAVLLGQQLQCCRGRQPWECVAAE</sequence>
<comment type="caution">
    <text evidence="2">The sequence shown here is derived from an EMBL/GenBank/DDBJ whole genome shotgun (WGS) entry which is preliminary data.</text>
</comment>
<feature type="region of interest" description="Disordered" evidence="1">
    <location>
        <begin position="16"/>
        <end position="71"/>
    </location>
</feature>
<evidence type="ECO:0000313" key="2">
    <source>
        <dbReference type="EMBL" id="KAJ1080944.1"/>
    </source>
</evidence>
<dbReference type="EMBL" id="JANPWB010000016">
    <property type="protein sequence ID" value="KAJ1080944.1"/>
    <property type="molecule type" value="Genomic_DNA"/>
</dbReference>
<proteinExistence type="predicted"/>
<name>A0AAV7KSM8_PLEWA</name>